<dbReference type="Pfam" id="PF04347">
    <property type="entry name" value="FliO"/>
    <property type="match status" value="1"/>
</dbReference>
<dbReference type="InterPro" id="IPR022781">
    <property type="entry name" value="Flagellar_biosynth_FliO"/>
</dbReference>
<reference evidence="8 9" key="1">
    <citation type="submission" date="2023-07" db="EMBL/GenBank/DDBJ databases">
        <title>Genomic Encyclopedia of Type Strains, Phase IV (KMG-IV): sequencing the most valuable type-strain genomes for metagenomic binning, comparative biology and taxonomic classification.</title>
        <authorList>
            <person name="Goeker M."/>
        </authorList>
    </citation>
    <scope>NUCLEOTIDE SEQUENCE [LARGE SCALE GENOMIC DNA]</scope>
    <source>
        <strain evidence="8 9">DSM 19154</strain>
    </source>
</reference>
<feature type="compositionally biased region" description="Basic and acidic residues" evidence="6">
    <location>
        <begin position="179"/>
        <end position="188"/>
    </location>
</feature>
<evidence type="ECO:0000256" key="1">
    <source>
        <dbReference type="ARBA" id="ARBA00022475"/>
    </source>
</evidence>
<keyword evidence="1 5" id="KW-1003">Cell membrane</keyword>
<keyword evidence="8" id="KW-0966">Cell projection</keyword>
<gene>
    <name evidence="8" type="ORF">J2S05_001106</name>
</gene>
<evidence type="ECO:0000313" key="9">
    <source>
        <dbReference type="Proteomes" id="UP001225034"/>
    </source>
</evidence>
<accession>A0ABT9YER6</accession>
<keyword evidence="7" id="KW-0732">Signal</keyword>
<name>A0ABT9YER6_9BACI</name>
<feature type="chain" id="PRO_5046748284" description="Flagellar protein" evidence="7">
    <location>
        <begin position="23"/>
        <end position="230"/>
    </location>
</feature>
<protein>
    <recommendedName>
        <fullName evidence="5">Flagellar protein</fullName>
    </recommendedName>
</protein>
<keyword evidence="8" id="KW-0969">Cilium</keyword>
<keyword evidence="8" id="KW-0282">Flagellum</keyword>
<keyword evidence="3 5" id="KW-1133">Transmembrane helix</keyword>
<evidence type="ECO:0000256" key="4">
    <source>
        <dbReference type="ARBA" id="ARBA00023136"/>
    </source>
</evidence>
<dbReference type="NCBIfam" id="TIGR03500">
    <property type="entry name" value="FliO_TIGR"/>
    <property type="match status" value="1"/>
</dbReference>
<keyword evidence="5" id="KW-0975">Bacterial flagellum</keyword>
<comment type="caution">
    <text evidence="8">The sequence shown here is derived from an EMBL/GenBank/DDBJ whole genome shotgun (WGS) entry which is preliminary data.</text>
</comment>
<keyword evidence="2 5" id="KW-0812">Transmembrane</keyword>
<sequence>MLKLLLVLVVFGSISLSPVATAEAADCLNVGQNLTDECKEQAEDSEETWGFEQDSASSDEVEAVPFGNQDSGFLTLLKLIGSLALIIALIYGLLRFLSKRTKTFRQSQLLENIGGVPLGPNRSVQLIKVGNRVLVVGVGESIQLLTEIDSEEEQEQLFKLQSEQEQHIQVPAQKAMDWMKSKVSRSETHSLMGQSESNKHSSFQELFSKKLQEASQSQQDLEKVLKERKP</sequence>
<keyword evidence="9" id="KW-1185">Reference proteome</keyword>
<dbReference type="EMBL" id="JAUSUA010000001">
    <property type="protein sequence ID" value="MDQ0206332.1"/>
    <property type="molecule type" value="Genomic_DNA"/>
</dbReference>
<evidence type="ECO:0000256" key="2">
    <source>
        <dbReference type="ARBA" id="ARBA00022692"/>
    </source>
</evidence>
<feature type="compositionally biased region" description="Polar residues" evidence="6">
    <location>
        <begin position="189"/>
        <end position="205"/>
    </location>
</feature>
<feature type="region of interest" description="Disordered" evidence="6">
    <location>
        <begin position="179"/>
        <end position="209"/>
    </location>
</feature>
<evidence type="ECO:0000256" key="6">
    <source>
        <dbReference type="SAM" id="MobiDB-lite"/>
    </source>
</evidence>
<evidence type="ECO:0000256" key="3">
    <source>
        <dbReference type="ARBA" id="ARBA00022989"/>
    </source>
</evidence>
<keyword evidence="4 5" id="KW-0472">Membrane</keyword>
<evidence type="ECO:0000256" key="5">
    <source>
        <dbReference type="RuleBase" id="RU362064"/>
    </source>
</evidence>
<comment type="subcellular location">
    <subcellularLocation>
        <location evidence="5">Cell membrane</location>
    </subcellularLocation>
    <subcellularLocation>
        <location evidence="5">Bacterial flagellum basal body</location>
    </subcellularLocation>
</comment>
<organism evidence="8 9">
    <name type="scientific">Alkalicoccobacillus murimartini</name>
    <dbReference type="NCBI Taxonomy" id="171685"/>
    <lineage>
        <taxon>Bacteria</taxon>
        <taxon>Bacillati</taxon>
        <taxon>Bacillota</taxon>
        <taxon>Bacilli</taxon>
        <taxon>Bacillales</taxon>
        <taxon>Bacillaceae</taxon>
        <taxon>Alkalicoccobacillus</taxon>
    </lineage>
</organism>
<evidence type="ECO:0000313" key="8">
    <source>
        <dbReference type="EMBL" id="MDQ0206332.1"/>
    </source>
</evidence>
<feature type="signal peptide" evidence="7">
    <location>
        <begin position="1"/>
        <end position="22"/>
    </location>
</feature>
<feature type="transmembrane region" description="Helical" evidence="5">
    <location>
        <begin position="76"/>
        <end position="97"/>
    </location>
</feature>
<dbReference type="Proteomes" id="UP001225034">
    <property type="component" value="Unassembled WGS sequence"/>
</dbReference>
<proteinExistence type="inferred from homology"/>
<comment type="similarity">
    <text evidence="5">Belongs to the FliO/MopB family.</text>
</comment>
<evidence type="ECO:0000256" key="7">
    <source>
        <dbReference type="SAM" id="SignalP"/>
    </source>
</evidence>